<comment type="subcellular location">
    <subcellularLocation>
        <location evidence="1">Cell membrane</location>
        <topology evidence="1">Multi-pass membrane protein</topology>
    </subcellularLocation>
</comment>
<evidence type="ECO:0000256" key="3">
    <source>
        <dbReference type="ARBA" id="ARBA00022692"/>
    </source>
</evidence>
<dbReference type="Pfam" id="PF00482">
    <property type="entry name" value="T2SSF"/>
    <property type="match status" value="1"/>
</dbReference>
<organism evidence="8 9">
    <name type="scientific">Lottiidibacillus patelloidae</name>
    <dbReference type="NCBI Taxonomy" id="2670334"/>
    <lineage>
        <taxon>Bacteria</taxon>
        <taxon>Bacillati</taxon>
        <taxon>Bacillota</taxon>
        <taxon>Bacilli</taxon>
        <taxon>Bacillales</taxon>
        <taxon>Bacillaceae</taxon>
        <taxon>Lottiidibacillus</taxon>
    </lineage>
</organism>
<evidence type="ECO:0000256" key="2">
    <source>
        <dbReference type="ARBA" id="ARBA00022475"/>
    </source>
</evidence>
<dbReference type="AlphaFoldDB" id="A0A263BX52"/>
<proteinExistence type="predicted"/>
<keyword evidence="5 6" id="KW-0472">Membrane</keyword>
<evidence type="ECO:0000256" key="6">
    <source>
        <dbReference type="SAM" id="Phobius"/>
    </source>
</evidence>
<dbReference type="Proteomes" id="UP000217083">
    <property type="component" value="Unassembled WGS sequence"/>
</dbReference>
<sequence length="318" mass="36374">MIIIISFTLLSSTLLFYSLFQLVFRSEKRLERRYRHYLSYENKKIDRQRFGETLKVILSKQSKNKKRTVKKANPKLDLMLSRAGVPLKAEEYIIFKLLSTAFLGFLFYLITGKIAFLFLGVVIGFLFPKWWLKSKQKKRMEKFNAELPDMIATIVGSLRAGFSFPQALQTVAEESEGPMEEELKAVLKEMQYGTSVEDALNLLKERMPSDDLDLMIQAIVIQRQVGGNLATVLEKIVQTIRDRIKIKRQLVTLTAQGRISGVVIGLLPVFVGFFIYLIEPEYILLLFQHPVGIMMLAGGVFSGSIGFFIIRKMTVIEV</sequence>
<accession>A0A263BX52</accession>
<keyword evidence="4 6" id="KW-1133">Transmembrane helix</keyword>
<dbReference type="RefSeq" id="WP_094920556.1">
    <property type="nucleotide sequence ID" value="NZ_NPIA01000001.1"/>
</dbReference>
<feature type="transmembrane region" description="Helical" evidence="6">
    <location>
        <begin position="6"/>
        <end position="24"/>
    </location>
</feature>
<evidence type="ECO:0000256" key="5">
    <source>
        <dbReference type="ARBA" id="ARBA00023136"/>
    </source>
</evidence>
<feature type="transmembrane region" description="Helical" evidence="6">
    <location>
        <begin position="290"/>
        <end position="310"/>
    </location>
</feature>
<reference evidence="9" key="1">
    <citation type="submission" date="2017-08" db="EMBL/GenBank/DDBJ databases">
        <authorList>
            <person name="Huang Z."/>
        </authorList>
    </citation>
    <scope>NUCLEOTIDE SEQUENCE [LARGE SCALE GENOMIC DNA]</scope>
    <source>
        <strain evidence="9">SA5d-4</strain>
    </source>
</reference>
<evidence type="ECO:0000313" key="8">
    <source>
        <dbReference type="EMBL" id="OZM58142.1"/>
    </source>
</evidence>
<dbReference type="EMBL" id="NPIA01000001">
    <property type="protein sequence ID" value="OZM58142.1"/>
    <property type="molecule type" value="Genomic_DNA"/>
</dbReference>
<dbReference type="PANTHER" id="PTHR35007">
    <property type="entry name" value="INTEGRAL MEMBRANE PROTEIN-RELATED"/>
    <property type="match status" value="1"/>
</dbReference>
<protein>
    <submittedName>
        <fullName evidence="8">Type II secretion system protein</fullName>
    </submittedName>
</protein>
<dbReference type="InterPro" id="IPR018076">
    <property type="entry name" value="T2SS_GspF_dom"/>
</dbReference>
<name>A0A263BX52_9BACI</name>
<gene>
    <name evidence="8" type="ORF">CIB95_00760</name>
</gene>
<feature type="transmembrane region" description="Helical" evidence="6">
    <location>
        <begin position="116"/>
        <end position="132"/>
    </location>
</feature>
<feature type="transmembrane region" description="Helical" evidence="6">
    <location>
        <begin position="250"/>
        <end position="278"/>
    </location>
</feature>
<dbReference type="GO" id="GO:0005886">
    <property type="term" value="C:plasma membrane"/>
    <property type="evidence" value="ECO:0007669"/>
    <property type="project" value="UniProtKB-SubCell"/>
</dbReference>
<keyword evidence="9" id="KW-1185">Reference proteome</keyword>
<keyword evidence="2" id="KW-1003">Cell membrane</keyword>
<comment type="caution">
    <text evidence="8">The sequence shown here is derived from an EMBL/GenBank/DDBJ whole genome shotgun (WGS) entry which is preliminary data.</text>
</comment>
<dbReference type="Gene3D" id="1.20.81.30">
    <property type="entry name" value="Type II secretion system (T2SS), domain F"/>
    <property type="match status" value="1"/>
</dbReference>
<evidence type="ECO:0000256" key="1">
    <source>
        <dbReference type="ARBA" id="ARBA00004651"/>
    </source>
</evidence>
<evidence type="ECO:0000313" key="9">
    <source>
        <dbReference type="Proteomes" id="UP000217083"/>
    </source>
</evidence>
<evidence type="ECO:0000256" key="4">
    <source>
        <dbReference type="ARBA" id="ARBA00022989"/>
    </source>
</evidence>
<keyword evidence="3 6" id="KW-0812">Transmembrane</keyword>
<feature type="domain" description="Type II secretion system protein GspF" evidence="7">
    <location>
        <begin position="152"/>
        <end position="276"/>
    </location>
</feature>
<dbReference type="InterPro" id="IPR042094">
    <property type="entry name" value="T2SS_GspF_sf"/>
</dbReference>
<evidence type="ECO:0000259" key="7">
    <source>
        <dbReference type="Pfam" id="PF00482"/>
    </source>
</evidence>
<reference evidence="8 9" key="2">
    <citation type="submission" date="2017-09" db="EMBL/GenBank/DDBJ databases">
        <title>Bacillus patelloidae sp. nov., isolated from the intestinal tract of a marine limpet.</title>
        <authorList>
            <person name="Liu R."/>
            <person name="Dong C."/>
            <person name="Shao Z."/>
        </authorList>
    </citation>
    <scope>NUCLEOTIDE SEQUENCE [LARGE SCALE GENOMIC DNA]</scope>
    <source>
        <strain evidence="8 9">SA5d-4</strain>
    </source>
</reference>
<dbReference type="PANTHER" id="PTHR35007:SF1">
    <property type="entry name" value="PILUS ASSEMBLY PROTEIN"/>
    <property type="match status" value="1"/>
</dbReference>